<keyword evidence="5" id="KW-0472">Membrane</keyword>
<dbReference type="Pfam" id="PF13196">
    <property type="entry name" value="DUF4012"/>
    <property type="match status" value="1"/>
</dbReference>
<gene>
    <name evidence="7" type="ORF">COX53_02040</name>
</gene>
<comment type="caution">
    <text evidence="7">The sequence shown here is derived from an EMBL/GenBank/DDBJ whole genome shotgun (WGS) entry which is preliminary data.</text>
</comment>
<dbReference type="PANTHER" id="PTHR43078:SF6">
    <property type="entry name" value="UDP-GLUCURONIC ACID DECARBOXYLASE 1"/>
    <property type="match status" value="1"/>
</dbReference>
<evidence type="ECO:0000259" key="6">
    <source>
        <dbReference type="Pfam" id="PF01370"/>
    </source>
</evidence>
<dbReference type="EMBL" id="PCQY01000026">
    <property type="protein sequence ID" value="PIP04522.1"/>
    <property type="molecule type" value="Genomic_DNA"/>
</dbReference>
<organism evidence="7 8">
    <name type="scientific">candidate division WWE3 bacterium CG23_combo_of_CG06-09_8_20_14_all_40_14</name>
    <dbReference type="NCBI Taxonomy" id="1975095"/>
    <lineage>
        <taxon>Bacteria</taxon>
        <taxon>Katanobacteria</taxon>
    </lineage>
</organism>
<name>A0A2G9XC40_UNCKA</name>
<dbReference type="PANTHER" id="PTHR43078">
    <property type="entry name" value="UDP-GLUCURONIC ACID DECARBOXYLASE-RELATED"/>
    <property type="match status" value="1"/>
</dbReference>
<protein>
    <recommendedName>
        <fullName evidence="6">NAD-dependent epimerase/dehydratase domain-containing protein</fullName>
    </recommendedName>
</protein>
<dbReference type="InterPro" id="IPR025101">
    <property type="entry name" value="DUF4012"/>
</dbReference>
<keyword evidence="4" id="KW-0456">Lyase</keyword>
<keyword evidence="3" id="KW-0520">NAD</keyword>
<keyword evidence="2" id="KW-0210">Decarboxylase</keyword>
<evidence type="ECO:0000313" key="7">
    <source>
        <dbReference type="EMBL" id="PIP04522.1"/>
    </source>
</evidence>
<dbReference type="Gene3D" id="3.40.50.720">
    <property type="entry name" value="NAD(P)-binding Rossmann-like Domain"/>
    <property type="match status" value="1"/>
</dbReference>
<accession>A0A2G9XC40</accession>
<feature type="domain" description="NAD-dependent epimerase/dehydratase" evidence="6">
    <location>
        <begin position="17"/>
        <end position="255"/>
    </location>
</feature>
<feature type="transmembrane region" description="Helical" evidence="5">
    <location>
        <begin position="14"/>
        <end position="35"/>
    </location>
</feature>
<dbReference type="InterPro" id="IPR036291">
    <property type="entry name" value="NAD(P)-bd_dom_sf"/>
</dbReference>
<dbReference type="Proteomes" id="UP000231388">
    <property type="component" value="Unassembled WGS sequence"/>
</dbReference>
<sequence length="953" mass="107342">MTAHKIEFAKFKSVPAILISGGASPLAYFVTKLLFSSYKQIKIIAIDNLETGSEENIKEFKADSRYTFIKYDLNEGVPENTPPVNCILHLAAVQTHPQEEDSITLDSLLTNAFATKNLLELSKNNKARFLLASSINVYQGLLSSLNLKNYFGPTALIEKKFSHIEAKRYAEALCWEYYKKYDMDLRIVRLGELYGPKQPLFGSIGTVLKQVIEEGLIGISGDGLEKENYVYVEDASEAIAKAILAKNTKGKIFPIAYEKPISLIELAYLLKAVVSKDVKIRFLKENHLLDMPVAKNIARDNLEIISWKPKTSLEEGIRKTLKYHNFLDVRGEKLFTLKIVEEEKFSPPAVTLANIMKREKSFIKPPPLKLKKFSFSLKTVSFPKKAVLYSALFILAALIVPIILYFSNFYLETANLLKAQSALQAYNVPKAQDYAKKALAHSSFTTRPPLLVSFASNISNKKSFLNSASHFSKGGTYSSEAIKSFAQAINSLNTPNNSLAHISKTEEFLMLAEAEYTAAKDFKIFNFKARDFLNFIKNYSSEVSHIKTVLPFMPKILGFENPVTYLFLVQNSTELTPLGGALSSLVKITFENGKATDIVVDDVYNFNSTLSASKTAIKIPPDISEYISQNTPKLENVMYIPDFPEAAKNIIALYKDTEKKELDAVFAVDLEFVKNLLDVTGPLFLSYYDATIGEDNIYEKAQFYTEYGNTPDSQKKNFLSTAAYKIADTLFSEGIEANSYQFLALLDSAFNKKHILAYFRNNSIQNSFYALNWCGDMPVYNKDYIYAMDTNIGETRSNRDIKKTINYTIQETADDLYKAHITISFAHTGESNAWPGGIYKNLFRLYTPQGAVLTKATYTNKVEVVVTKDIKAENYKNFTVFPVLMQVGAGETAFLDMYYTLPKFTSPYNLIIQKQPGVYELPFTFSFLNQYGAEVVKRTENIKSDVKIDISSN</sequence>
<feature type="transmembrane region" description="Helical" evidence="5">
    <location>
        <begin position="386"/>
        <end position="406"/>
    </location>
</feature>
<evidence type="ECO:0000256" key="2">
    <source>
        <dbReference type="ARBA" id="ARBA00022793"/>
    </source>
</evidence>
<dbReference type="AlphaFoldDB" id="A0A2G9XC40"/>
<keyword evidence="5" id="KW-0812">Transmembrane</keyword>
<dbReference type="GO" id="GO:0048040">
    <property type="term" value="F:UDP-glucuronate decarboxylase activity"/>
    <property type="evidence" value="ECO:0007669"/>
    <property type="project" value="TreeGrafter"/>
</dbReference>
<dbReference type="SUPFAM" id="SSF51735">
    <property type="entry name" value="NAD(P)-binding Rossmann-fold domains"/>
    <property type="match status" value="1"/>
</dbReference>
<dbReference type="GO" id="GO:0042732">
    <property type="term" value="P:D-xylose metabolic process"/>
    <property type="evidence" value="ECO:0007669"/>
    <property type="project" value="InterPro"/>
</dbReference>
<reference evidence="7 8" key="1">
    <citation type="submission" date="2017-09" db="EMBL/GenBank/DDBJ databases">
        <title>Depth-based differentiation of microbial function through sediment-hosted aquifers and enrichment of novel symbionts in the deep terrestrial subsurface.</title>
        <authorList>
            <person name="Probst A.J."/>
            <person name="Ladd B."/>
            <person name="Jarett J.K."/>
            <person name="Geller-Mcgrath D.E."/>
            <person name="Sieber C.M."/>
            <person name="Emerson J.B."/>
            <person name="Anantharaman K."/>
            <person name="Thomas B.C."/>
            <person name="Malmstrom R."/>
            <person name="Stieglmeier M."/>
            <person name="Klingl A."/>
            <person name="Woyke T."/>
            <person name="Ryan C.M."/>
            <person name="Banfield J.F."/>
        </authorList>
    </citation>
    <scope>NUCLEOTIDE SEQUENCE [LARGE SCALE GENOMIC DNA]</scope>
    <source>
        <strain evidence="7">CG23_combo_of_CG06-09_8_20_14_all_40_14</strain>
    </source>
</reference>
<dbReference type="InterPro" id="IPR044516">
    <property type="entry name" value="UXS-like"/>
</dbReference>
<evidence type="ECO:0000313" key="8">
    <source>
        <dbReference type="Proteomes" id="UP000231388"/>
    </source>
</evidence>
<dbReference type="Gene3D" id="3.90.25.10">
    <property type="entry name" value="UDP-galactose 4-epimerase, domain 1"/>
    <property type="match status" value="1"/>
</dbReference>
<evidence type="ECO:0000256" key="3">
    <source>
        <dbReference type="ARBA" id="ARBA00023027"/>
    </source>
</evidence>
<dbReference type="GO" id="GO:0005737">
    <property type="term" value="C:cytoplasm"/>
    <property type="evidence" value="ECO:0007669"/>
    <property type="project" value="TreeGrafter"/>
</dbReference>
<dbReference type="InterPro" id="IPR001509">
    <property type="entry name" value="Epimerase_deHydtase"/>
</dbReference>
<dbReference type="GO" id="GO:0070403">
    <property type="term" value="F:NAD+ binding"/>
    <property type="evidence" value="ECO:0007669"/>
    <property type="project" value="InterPro"/>
</dbReference>
<evidence type="ECO:0000256" key="1">
    <source>
        <dbReference type="ARBA" id="ARBA00001911"/>
    </source>
</evidence>
<proteinExistence type="predicted"/>
<comment type="cofactor">
    <cofactor evidence="1">
        <name>NAD(+)</name>
        <dbReference type="ChEBI" id="CHEBI:57540"/>
    </cofactor>
</comment>
<evidence type="ECO:0000256" key="5">
    <source>
        <dbReference type="SAM" id="Phobius"/>
    </source>
</evidence>
<evidence type="ECO:0000256" key="4">
    <source>
        <dbReference type="ARBA" id="ARBA00023239"/>
    </source>
</evidence>
<keyword evidence="5" id="KW-1133">Transmembrane helix</keyword>
<dbReference type="Pfam" id="PF01370">
    <property type="entry name" value="Epimerase"/>
    <property type="match status" value="1"/>
</dbReference>